<protein>
    <submittedName>
        <fullName evidence="1">Uncharacterized protein</fullName>
    </submittedName>
</protein>
<name>A0A8X6WIM0_TRICX</name>
<evidence type="ECO:0000313" key="1">
    <source>
        <dbReference type="EMBL" id="GFY35664.1"/>
    </source>
</evidence>
<dbReference type="EMBL" id="BMAU01021433">
    <property type="protein sequence ID" value="GFY35664.1"/>
    <property type="molecule type" value="Genomic_DNA"/>
</dbReference>
<proteinExistence type="predicted"/>
<comment type="caution">
    <text evidence="1">The sequence shown here is derived from an EMBL/GenBank/DDBJ whole genome shotgun (WGS) entry which is preliminary data.</text>
</comment>
<dbReference type="Proteomes" id="UP000887159">
    <property type="component" value="Unassembled WGS sequence"/>
</dbReference>
<accession>A0A8X6WIM0</accession>
<evidence type="ECO:0000313" key="2">
    <source>
        <dbReference type="Proteomes" id="UP000887159"/>
    </source>
</evidence>
<keyword evidence="2" id="KW-1185">Reference proteome</keyword>
<organism evidence="1 2">
    <name type="scientific">Trichonephila clavipes</name>
    <name type="common">Golden silk orbweaver</name>
    <name type="synonym">Nephila clavipes</name>
    <dbReference type="NCBI Taxonomy" id="2585209"/>
    <lineage>
        <taxon>Eukaryota</taxon>
        <taxon>Metazoa</taxon>
        <taxon>Ecdysozoa</taxon>
        <taxon>Arthropoda</taxon>
        <taxon>Chelicerata</taxon>
        <taxon>Arachnida</taxon>
        <taxon>Araneae</taxon>
        <taxon>Araneomorphae</taxon>
        <taxon>Entelegynae</taxon>
        <taxon>Araneoidea</taxon>
        <taxon>Nephilidae</taxon>
        <taxon>Trichonephila</taxon>
    </lineage>
</organism>
<gene>
    <name evidence="1" type="ORF">TNCV_2619561</name>
</gene>
<reference evidence="1" key="1">
    <citation type="submission" date="2020-08" db="EMBL/GenBank/DDBJ databases">
        <title>Multicomponent nature underlies the extraordinary mechanical properties of spider dragline silk.</title>
        <authorList>
            <person name="Kono N."/>
            <person name="Nakamura H."/>
            <person name="Mori M."/>
            <person name="Yoshida Y."/>
            <person name="Ohtoshi R."/>
            <person name="Malay A.D."/>
            <person name="Moran D.A.P."/>
            <person name="Tomita M."/>
            <person name="Numata K."/>
            <person name="Arakawa K."/>
        </authorList>
    </citation>
    <scope>NUCLEOTIDE SEQUENCE</scope>
</reference>
<dbReference type="AlphaFoldDB" id="A0A8X6WIM0"/>
<sequence>MQPTVALHIQWRIVIKGGKAAAVGRKGLAIGTCVRHLQVCEETRGEDDWRIMRQWCSNEMMIKDRLIWAHQ</sequence>